<evidence type="ECO:0000313" key="3">
    <source>
        <dbReference type="EMBL" id="BAJ21327.1"/>
    </source>
</evidence>
<dbReference type="InterPro" id="IPR050227">
    <property type="entry name" value="Rab"/>
</dbReference>
<dbReference type="PROSITE" id="PS51419">
    <property type="entry name" value="RAB"/>
    <property type="match status" value="1"/>
</dbReference>
<keyword evidence="2" id="KW-0342">GTP-binding</keyword>
<dbReference type="InterPro" id="IPR001806">
    <property type="entry name" value="Small_GTPase"/>
</dbReference>
<dbReference type="SMART" id="SM00173">
    <property type="entry name" value="RAS"/>
    <property type="match status" value="1"/>
</dbReference>
<dbReference type="FunFam" id="3.40.50.300:FF:001447">
    <property type="entry name" value="Ras-related protein Rab-1B"/>
    <property type="match status" value="1"/>
</dbReference>
<dbReference type="CDD" id="cd00154">
    <property type="entry name" value="Rab"/>
    <property type="match status" value="1"/>
</dbReference>
<dbReference type="NCBIfam" id="TIGR00231">
    <property type="entry name" value="small_GTP"/>
    <property type="match status" value="1"/>
</dbReference>
<dbReference type="Gene3D" id="3.40.50.300">
    <property type="entry name" value="P-loop containing nucleotide triphosphate hydrolases"/>
    <property type="match status" value="1"/>
</dbReference>
<dbReference type="AlphaFoldDB" id="E1CB37"/>
<dbReference type="SMART" id="SM00175">
    <property type="entry name" value="RAB"/>
    <property type="match status" value="1"/>
</dbReference>
<gene>
    <name evidence="3" type="primary">RABX20</name>
</gene>
<dbReference type="PANTHER" id="PTHR47977">
    <property type="entry name" value="RAS-RELATED PROTEIN RAB"/>
    <property type="match status" value="1"/>
</dbReference>
<dbReference type="EMBL" id="AB365947">
    <property type="protein sequence ID" value="BAJ21327.1"/>
    <property type="molecule type" value="mRNA"/>
</dbReference>
<accession>E1CB37</accession>
<dbReference type="InterPro" id="IPR027417">
    <property type="entry name" value="P-loop_NTPase"/>
</dbReference>
<reference evidence="3" key="1">
    <citation type="journal article" date="2010" name="J. Eukaryot. Microbiol.">
        <title>Marked amplification and diversification of products of ras genes from rat brain, Rab GTPases, in the ciliates Tetrahymena thermophila and Paramecium tetraurelia.</title>
        <authorList>
            <person name="Saito-Nakano Y."/>
            <person name="Nakahara T."/>
            <person name="Nakano K."/>
            <person name="Nozaki T."/>
            <person name="Numata O."/>
        </authorList>
    </citation>
    <scope>NUCLEOTIDE SEQUENCE</scope>
</reference>
<dbReference type="Pfam" id="PF00071">
    <property type="entry name" value="Ras"/>
    <property type="match status" value="1"/>
</dbReference>
<dbReference type="PROSITE" id="PS51421">
    <property type="entry name" value="RAS"/>
    <property type="match status" value="1"/>
</dbReference>
<evidence type="ECO:0000256" key="1">
    <source>
        <dbReference type="ARBA" id="ARBA00022741"/>
    </source>
</evidence>
<dbReference type="GO" id="GO:0003924">
    <property type="term" value="F:GTPase activity"/>
    <property type="evidence" value="ECO:0007669"/>
    <property type="project" value="InterPro"/>
</dbReference>
<dbReference type="GO" id="GO:0005525">
    <property type="term" value="F:GTP binding"/>
    <property type="evidence" value="ECO:0007669"/>
    <property type="project" value="UniProtKB-KW"/>
</dbReference>
<keyword evidence="1" id="KW-0547">Nucleotide-binding</keyword>
<name>E1CB37_TETTH</name>
<proteinExistence type="evidence at transcript level"/>
<sequence length="239" mass="27660">MSHIQMNQNESNQKKNMKISIMICGNQAVGKTSIIGYYINGSFKNKYNVTPQCEYSIKNETIDQENVNVQMIDAPGMLNVIDITRQQIRSADGYIFVYDIYDHESFKNIDIWVQQIQQHKSEFEKCKCLLIGNKVDTRKNPSEGISYEKGQEKAKNFNMNFFETSAKEGTSIVSAIRGLAINIYHQKKDCILKQQNILQEQQKISGSSNDLNIDEKFLLNNSRNRQPKKNCWQKFKSCF</sequence>
<dbReference type="SUPFAM" id="SSF52540">
    <property type="entry name" value="P-loop containing nucleoside triphosphate hydrolases"/>
    <property type="match status" value="1"/>
</dbReference>
<dbReference type="SMART" id="SM00174">
    <property type="entry name" value="RHO"/>
    <property type="match status" value="1"/>
</dbReference>
<evidence type="ECO:0000256" key="2">
    <source>
        <dbReference type="ARBA" id="ARBA00023134"/>
    </source>
</evidence>
<dbReference type="InterPro" id="IPR005225">
    <property type="entry name" value="Small_GTP-bd"/>
</dbReference>
<dbReference type="PRINTS" id="PR00449">
    <property type="entry name" value="RASTRNSFRMNG"/>
</dbReference>
<protein>
    <submittedName>
        <fullName evidence="3">Rab-family small GTPase RabX20</fullName>
    </submittedName>
</protein>
<organism evidence="3">
    <name type="scientific">Tetrahymena thermophila</name>
    <dbReference type="NCBI Taxonomy" id="5911"/>
    <lineage>
        <taxon>Eukaryota</taxon>
        <taxon>Sar</taxon>
        <taxon>Alveolata</taxon>
        <taxon>Ciliophora</taxon>
        <taxon>Intramacronucleata</taxon>
        <taxon>Oligohymenophorea</taxon>
        <taxon>Hymenostomatida</taxon>
        <taxon>Tetrahymenina</taxon>
        <taxon>Tetrahymenidae</taxon>
        <taxon>Tetrahymena</taxon>
    </lineage>
</organism>